<comment type="caution">
    <text evidence="1">The sequence shown here is derived from an EMBL/GenBank/DDBJ whole genome shotgun (WGS) entry which is preliminary data.</text>
</comment>
<accession>A0AAE1XPT6</accession>
<name>A0AAE1XPT6_9LAMI</name>
<dbReference type="EMBL" id="JACGWO010000011">
    <property type="protein sequence ID" value="KAK4415823.1"/>
    <property type="molecule type" value="Genomic_DNA"/>
</dbReference>
<evidence type="ECO:0000313" key="2">
    <source>
        <dbReference type="Proteomes" id="UP001293254"/>
    </source>
</evidence>
<reference evidence="1" key="1">
    <citation type="submission" date="2020-06" db="EMBL/GenBank/DDBJ databases">
        <authorList>
            <person name="Li T."/>
            <person name="Hu X."/>
            <person name="Zhang T."/>
            <person name="Song X."/>
            <person name="Zhang H."/>
            <person name="Dai N."/>
            <person name="Sheng W."/>
            <person name="Hou X."/>
            <person name="Wei L."/>
        </authorList>
    </citation>
    <scope>NUCLEOTIDE SEQUENCE</scope>
    <source>
        <strain evidence="1">3651</strain>
        <tissue evidence="1">Leaf</tissue>
    </source>
</reference>
<sequence length="126" mass="14458">MLCGEELEDVIHVLALCPFARLVWVVSSVPWDIVAPTTGDVESWFRRIRSRGTWQDFEMAAMTSWALWYNRNKKVFEGAGMMAHGVVELGRRQTVLRGDSVTFDLCLVCPRMRTCFGFSFLPFSLF</sequence>
<keyword evidence="2" id="KW-1185">Reference proteome</keyword>
<gene>
    <name evidence="1" type="ORF">Salat_2689700</name>
</gene>
<evidence type="ECO:0000313" key="1">
    <source>
        <dbReference type="EMBL" id="KAK4415823.1"/>
    </source>
</evidence>
<protein>
    <recommendedName>
        <fullName evidence="3">Reverse transcriptase zinc-binding domain-containing protein</fullName>
    </recommendedName>
</protein>
<reference evidence="1" key="2">
    <citation type="journal article" date="2024" name="Plant">
        <title>Genomic evolution and insights into agronomic trait innovations of Sesamum species.</title>
        <authorList>
            <person name="Miao H."/>
            <person name="Wang L."/>
            <person name="Qu L."/>
            <person name="Liu H."/>
            <person name="Sun Y."/>
            <person name="Le M."/>
            <person name="Wang Q."/>
            <person name="Wei S."/>
            <person name="Zheng Y."/>
            <person name="Lin W."/>
            <person name="Duan Y."/>
            <person name="Cao H."/>
            <person name="Xiong S."/>
            <person name="Wang X."/>
            <person name="Wei L."/>
            <person name="Li C."/>
            <person name="Ma Q."/>
            <person name="Ju M."/>
            <person name="Zhao R."/>
            <person name="Li G."/>
            <person name="Mu C."/>
            <person name="Tian Q."/>
            <person name="Mei H."/>
            <person name="Zhang T."/>
            <person name="Gao T."/>
            <person name="Zhang H."/>
        </authorList>
    </citation>
    <scope>NUCLEOTIDE SEQUENCE</scope>
    <source>
        <strain evidence="1">3651</strain>
    </source>
</reference>
<proteinExistence type="predicted"/>
<evidence type="ECO:0008006" key="3">
    <source>
        <dbReference type="Google" id="ProtNLM"/>
    </source>
</evidence>
<organism evidence="1 2">
    <name type="scientific">Sesamum alatum</name>
    <dbReference type="NCBI Taxonomy" id="300844"/>
    <lineage>
        <taxon>Eukaryota</taxon>
        <taxon>Viridiplantae</taxon>
        <taxon>Streptophyta</taxon>
        <taxon>Embryophyta</taxon>
        <taxon>Tracheophyta</taxon>
        <taxon>Spermatophyta</taxon>
        <taxon>Magnoliopsida</taxon>
        <taxon>eudicotyledons</taxon>
        <taxon>Gunneridae</taxon>
        <taxon>Pentapetalae</taxon>
        <taxon>asterids</taxon>
        <taxon>lamiids</taxon>
        <taxon>Lamiales</taxon>
        <taxon>Pedaliaceae</taxon>
        <taxon>Sesamum</taxon>
    </lineage>
</organism>
<dbReference type="Proteomes" id="UP001293254">
    <property type="component" value="Unassembled WGS sequence"/>
</dbReference>
<dbReference type="AlphaFoldDB" id="A0AAE1XPT6"/>